<reference evidence="2" key="2">
    <citation type="journal article" date="2013" name="Nat. Commun.">
        <title>Genome of the Chinese tree shrew.</title>
        <authorList>
            <person name="Fan Y."/>
            <person name="Huang Z.Y."/>
            <person name="Cao C.C."/>
            <person name="Chen C.S."/>
            <person name="Chen Y.X."/>
            <person name="Fan D.D."/>
            <person name="He J."/>
            <person name="Hou H.L."/>
            <person name="Hu L."/>
            <person name="Hu X.T."/>
            <person name="Jiang X.T."/>
            <person name="Lai R."/>
            <person name="Lang Y.S."/>
            <person name="Liang B."/>
            <person name="Liao S.G."/>
            <person name="Mu D."/>
            <person name="Ma Y.Y."/>
            <person name="Niu Y.Y."/>
            <person name="Sun X.Q."/>
            <person name="Xia J.Q."/>
            <person name="Xiao J."/>
            <person name="Xiong Z.Q."/>
            <person name="Xu L."/>
            <person name="Yang L."/>
            <person name="Zhang Y."/>
            <person name="Zhao W."/>
            <person name="Zhao X.D."/>
            <person name="Zheng Y.T."/>
            <person name="Zhou J.M."/>
            <person name="Zhu Y.B."/>
            <person name="Zhang G.J."/>
            <person name="Wang J."/>
            <person name="Yao Y.G."/>
        </authorList>
    </citation>
    <scope>NUCLEOTIDE SEQUENCE [LARGE SCALE GENOMIC DNA]</scope>
</reference>
<sequence length="128" mass="13703">MPCAGLTGAGLDEKHPRMPVLLEGGKRHLTQSNLVGRGLIRVYEATGLFLRGLGVPAWSFMSAPLPERSREAPALQSQLASVLRAGSLTELKALSPLPEEEQLAWRLGDCGLMEAFSTHTARAVSSNP</sequence>
<reference evidence="2" key="1">
    <citation type="submission" date="2012-07" db="EMBL/GenBank/DDBJ databases">
        <title>Genome of the Chinese tree shrew, a rising model animal genetically related to primates.</title>
        <authorList>
            <person name="Zhang G."/>
            <person name="Fan Y."/>
            <person name="Yao Y."/>
            <person name="Huang Z."/>
        </authorList>
    </citation>
    <scope>NUCLEOTIDE SEQUENCE [LARGE SCALE GENOMIC DNA]</scope>
</reference>
<dbReference type="InParanoid" id="L9KSE5"/>
<proteinExistence type="predicted"/>
<gene>
    <name evidence="1" type="ORF">TREES_T100017734</name>
</gene>
<evidence type="ECO:0000313" key="1">
    <source>
        <dbReference type="EMBL" id="ELW65855.1"/>
    </source>
</evidence>
<dbReference type="EMBL" id="KB320672">
    <property type="protein sequence ID" value="ELW65855.1"/>
    <property type="molecule type" value="Genomic_DNA"/>
</dbReference>
<dbReference type="Proteomes" id="UP000011518">
    <property type="component" value="Unassembled WGS sequence"/>
</dbReference>
<dbReference type="AlphaFoldDB" id="L9KSE5"/>
<name>L9KSE5_TUPCH</name>
<evidence type="ECO:0000313" key="2">
    <source>
        <dbReference type="Proteomes" id="UP000011518"/>
    </source>
</evidence>
<keyword evidence="2" id="KW-1185">Reference proteome</keyword>
<protein>
    <submittedName>
        <fullName evidence="1">Uncharacterized protein</fullName>
    </submittedName>
</protein>
<accession>L9KSE5</accession>
<organism evidence="1 2">
    <name type="scientific">Tupaia chinensis</name>
    <name type="common">Chinese tree shrew</name>
    <name type="synonym">Tupaia belangeri chinensis</name>
    <dbReference type="NCBI Taxonomy" id="246437"/>
    <lineage>
        <taxon>Eukaryota</taxon>
        <taxon>Metazoa</taxon>
        <taxon>Chordata</taxon>
        <taxon>Craniata</taxon>
        <taxon>Vertebrata</taxon>
        <taxon>Euteleostomi</taxon>
        <taxon>Mammalia</taxon>
        <taxon>Eutheria</taxon>
        <taxon>Euarchontoglires</taxon>
        <taxon>Scandentia</taxon>
        <taxon>Tupaiidae</taxon>
        <taxon>Tupaia</taxon>
    </lineage>
</organism>